<evidence type="ECO:0000256" key="1">
    <source>
        <dbReference type="SAM" id="Coils"/>
    </source>
</evidence>
<sequence length="129" mass="15265">MARHNSPRHLVKKKSEEDKQRPLMVNTRDDKELHLLKRRKAELNAIIEKLKEKVKIIQQETNKKDTLKKPVQTRKKDLKTDTDHSSLLRCKEKQIDDLKDSCQQLTLQLETLKRETQHQKVMTSTTTDV</sequence>
<dbReference type="HOGENOM" id="CLU_1951473_0_0_1"/>
<organism evidence="3 4">
    <name type="scientific">Strigamia maritima</name>
    <name type="common">European centipede</name>
    <name type="synonym">Geophilus maritimus</name>
    <dbReference type="NCBI Taxonomy" id="126957"/>
    <lineage>
        <taxon>Eukaryota</taxon>
        <taxon>Metazoa</taxon>
        <taxon>Ecdysozoa</taxon>
        <taxon>Arthropoda</taxon>
        <taxon>Myriapoda</taxon>
        <taxon>Chilopoda</taxon>
        <taxon>Pleurostigmophora</taxon>
        <taxon>Geophilomorpha</taxon>
        <taxon>Linotaeniidae</taxon>
        <taxon>Strigamia</taxon>
    </lineage>
</organism>
<feature type="compositionally biased region" description="Basic residues" evidence="2">
    <location>
        <begin position="1"/>
        <end position="12"/>
    </location>
</feature>
<evidence type="ECO:0000313" key="4">
    <source>
        <dbReference type="Proteomes" id="UP000014500"/>
    </source>
</evidence>
<keyword evidence="1" id="KW-0175">Coiled coil</keyword>
<feature type="region of interest" description="Disordered" evidence="2">
    <location>
        <begin position="60"/>
        <end position="83"/>
    </location>
</feature>
<dbReference type="Proteomes" id="UP000014500">
    <property type="component" value="Unassembled WGS sequence"/>
</dbReference>
<feature type="coiled-coil region" evidence="1">
    <location>
        <begin position="88"/>
        <end position="115"/>
    </location>
</feature>
<accession>T1IUA4</accession>
<proteinExistence type="predicted"/>
<dbReference type="EnsemblMetazoa" id="SMAR004725-RA">
    <property type="protein sequence ID" value="SMAR004725-PA"/>
    <property type="gene ID" value="SMAR004725"/>
</dbReference>
<evidence type="ECO:0000256" key="2">
    <source>
        <dbReference type="SAM" id="MobiDB-lite"/>
    </source>
</evidence>
<feature type="coiled-coil region" evidence="1">
    <location>
        <begin position="33"/>
        <end position="60"/>
    </location>
</feature>
<feature type="region of interest" description="Disordered" evidence="2">
    <location>
        <begin position="1"/>
        <end position="25"/>
    </location>
</feature>
<name>T1IUA4_STRMM</name>
<dbReference type="AlphaFoldDB" id="T1IUA4"/>
<keyword evidence="4" id="KW-1185">Reference proteome</keyword>
<reference evidence="3" key="2">
    <citation type="submission" date="2015-02" db="UniProtKB">
        <authorList>
            <consortium name="EnsemblMetazoa"/>
        </authorList>
    </citation>
    <scope>IDENTIFICATION</scope>
</reference>
<protein>
    <submittedName>
        <fullName evidence="3">Uncharacterized protein</fullName>
    </submittedName>
</protein>
<feature type="compositionally biased region" description="Basic and acidic residues" evidence="2">
    <location>
        <begin position="13"/>
        <end position="25"/>
    </location>
</feature>
<dbReference type="EMBL" id="AFFK01019403">
    <property type="status" value="NOT_ANNOTATED_CDS"/>
    <property type="molecule type" value="Genomic_DNA"/>
</dbReference>
<evidence type="ECO:0000313" key="3">
    <source>
        <dbReference type="EnsemblMetazoa" id="SMAR004725-PA"/>
    </source>
</evidence>
<reference evidence="4" key="1">
    <citation type="submission" date="2011-05" db="EMBL/GenBank/DDBJ databases">
        <authorList>
            <person name="Richards S.R."/>
            <person name="Qu J."/>
            <person name="Jiang H."/>
            <person name="Jhangiani S.N."/>
            <person name="Agravi P."/>
            <person name="Goodspeed R."/>
            <person name="Gross S."/>
            <person name="Mandapat C."/>
            <person name="Jackson L."/>
            <person name="Mathew T."/>
            <person name="Pu L."/>
            <person name="Thornton R."/>
            <person name="Saada N."/>
            <person name="Wilczek-Boney K.B."/>
            <person name="Lee S."/>
            <person name="Kovar C."/>
            <person name="Wu Y."/>
            <person name="Scherer S.E."/>
            <person name="Worley K.C."/>
            <person name="Muzny D.M."/>
            <person name="Gibbs R."/>
        </authorList>
    </citation>
    <scope>NUCLEOTIDE SEQUENCE</scope>
    <source>
        <strain evidence="4">Brora</strain>
    </source>
</reference>